<feature type="region of interest" description="Disordered" evidence="2">
    <location>
        <begin position="32"/>
        <end position="54"/>
    </location>
</feature>
<dbReference type="GO" id="GO:0036503">
    <property type="term" value="P:ERAD pathway"/>
    <property type="evidence" value="ECO:0007669"/>
    <property type="project" value="TreeGrafter"/>
</dbReference>
<protein>
    <submittedName>
        <fullName evidence="4">Uncharacterized protein</fullName>
    </submittedName>
</protein>
<feature type="signal peptide" evidence="3">
    <location>
        <begin position="1"/>
        <end position="28"/>
    </location>
</feature>
<dbReference type="AlphaFoldDB" id="A0AAD5M8Y3"/>
<evidence type="ECO:0000313" key="4">
    <source>
        <dbReference type="EMBL" id="KAJ0408985.1"/>
    </source>
</evidence>
<evidence type="ECO:0000256" key="1">
    <source>
        <dbReference type="ARBA" id="ARBA00038101"/>
    </source>
</evidence>
<proteinExistence type="inferred from homology"/>
<comment type="similarity">
    <text evidence="1">Belongs to the sel-1 family.</text>
</comment>
<evidence type="ECO:0000256" key="2">
    <source>
        <dbReference type="SAM" id="MobiDB-lite"/>
    </source>
</evidence>
<gene>
    <name evidence="4" type="ORF">P43SY_002864</name>
</gene>
<keyword evidence="3" id="KW-0732">Signal</keyword>
<dbReference type="SMART" id="SM00671">
    <property type="entry name" value="SEL1"/>
    <property type="match status" value="6"/>
</dbReference>
<name>A0AAD5M8Y3_PYTIN</name>
<feature type="region of interest" description="Disordered" evidence="2">
    <location>
        <begin position="153"/>
        <end position="186"/>
    </location>
</feature>
<dbReference type="PANTHER" id="PTHR11102">
    <property type="entry name" value="SEL-1-LIKE PROTEIN"/>
    <property type="match status" value="1"/>
</dbReference>
<dbReference type="EMBL" id="JAKCXM010000007">
    <property type="protein sequence ID" value="KAJ0408985.1"/>
    <property type="molecule type" value="Genomic_DNA"/>
</dbReference>
<reference evidence="4" key="1">
    <citation type="submission" date="2021-12" db="EMBL/GenBank/DDBJ databases">
        <title>Prjna785345.</title>
        <authorList>
            <person name="Rujirawat T."/>
            <person name="Krajaejun T."/>
        </authorList>
    </citation>
    <scope>NUCLEOTIDE SEQUENCE</scope>
    <source>
        <strain evidence="4">Pi057C3</strain>
    </source>
</reference>
<feature type="compositionally biased region" description="Acidic residues" evidence="2">
    <location>
        <begin position="161"/>
        <end position="178"/>
    </location>
</feature>
<keyword evidence="5" id="KW-1185">Reference proteome</keyword>
<dbReference type="GO" id="GO:0005789">
    <property type="term" value="C:endoplasmic reticulum membrane"/>
    <property type="evidence" value="ECO:0007669"/>
    <property type="project" value="TreeGrafter"/>
</dbReference>
<dbReference type="Gene3D" id="1.25.40.10">
    <property type="entry name" value="Tetratricopeptide repeat domain"/>
    <property type="match status" value="2"/>
</dbReference>
<feature type="chain" id="PRO_5042075375" evidence="3">
    <location>
        <begin position="29"/>
        <end position="757"/>
    </location>
</feature>
<evidence type="ECO:0000313" key="5">
    <source>
        <dbReference type="Proteomes" id="UP001209570"/>
    </source>
</evidence>
<dbReference type="InterPro" id="IPR050767">
    <property type="entry name" value="Sel1_AlgK"/>
</dbReference>
<dbReference type="SUPFAM" id="SSF81901">
    <property type="entry name" value="HCP-like"/>
    <property type="match status" value="2"/>
</dbReference>
<dbReference type="PANTHER" id="PTHR11102:SF147">
    <property type="entry name" value="SEL1L ADAPTOR SUBUNIT OF ERAD E3 UBIQUITIN LIGASE"/>
    <property type="match status" value="1"/>
</dbReference>
<dbReference type="InterPro" id="IPR006597">
    <property type="entry name" value="Sel1-like"/>
</dbReference>
<organism evidence="4 5">
    <name type="scientific">Pythium insidiosum</name>
    <name type="common">Pythiosis disease agent</name>
    <dbReference type="NCBI Taxonomy" id="114742"/>
    <lineage>
        <taxon>Eukaryota</taxon>
        <taxon>Sar</taxon>
        <taxon>Stramenopiles</taxon>
        <taxon>Oomycota</taxon>
        <taxon>Peronosporomycetes</taxon>
        <taxon>Pythiales</taxon>
        <taxon>Pythiaceae</taxon>
        <taxon>Pythium</taxon>
    </lineage>
</organism>
<dbReference type="Proteomes" id="UP001209570">
    <property type="component" value="Unassembled WGS sequence"/>
</dbReference>
<dbReference type="InterPro" id="IPR011990">
    <property type="entry name" value="TPR-like_helical_dom_sf"/>
</dbReference>
<accession>A0AAD5M8Y3</accession>
<dbReference type="Pfam" id="PF08238">
    <property type="entry name" value="Sel1"/>
    <property type="match status" value="9"/>
</dbReference>
<evidence type="ECO:0000256" key="3">
    <source>
        <dbReference type="SAM" id="SignalP"/>
    </source>
</evidence>
<comment type="caution">
    <text evidence="4">The sequence shown here is derived from an EMBL/GenBank/DDBJ whole genome shotgun (WGS) entry which is preliminary data.</text>
</comment>
<sequence>MGLLRRRAPVLALVLLLTLCSLITSALAAASPSKSTQEHDQSTPPPASSNQHEPVVSVELRVDAKASVEKSSEGDHRDMVARMAATLDALYARHESSDHTTERETISTLKKLLEQATPLMTAETLHAIPELYDQVADAHALLRDVVARVKSRRSTASAADADADSDKEEEDDDDDELVDGAGLAPEPSEAFLDLEERLHTEGPTSDIVDALQHLAHEESDWFAHEALAYIELFEPNPTQTRDFSRAFVHLRAAADAGLPSSSGTLAMLSLIDFWAPRDSTTSRDDRHRDAGQLLLELARKEDLMASLVVGYKTMTGAIASQWPGDSCSGAVLHYHRCAQSNVQQISENGGERSYDLVRLSEEFVAPGAINNELQEDAAQRLEYYRTLAANPGDELWAEATQRLAAEHFRRAADAGEPLAQANYGMMLANGIGVKQDNASALEYFERAAAQGSGFAMHGLGVMYLNGAGVEQNATKAVEYFEDAVEYGYVEAHTYLGTAYLHGNGVAVNESLAFEHFVEAATTESSLALFNLGVMYYRGVGTPPSCDQALQYFRRVAVNPALLGDMPFTMEKAYDCYRQGDYVRAYLQYRLLALTGSEEAQINAAFLVEHHSTQIFPPQSQDQLPPLWMTVPENPLTEAFQLYEQAAWLNDTEAIRKTGACHHDGWAGVCRQNHTKALKLYARAATLGDAEAAYKCGAMYSTGDGVVQDLNEASRFFSMCADAEFPDNAPCVLAQMATQIGAVTQALARRAASLLSLR</sequence>